<name>A0A0C1R0B5_9RICK</name>
<proteinExistence type="predicted"/>
<dbReference type="STRING" id="86105.NF27_DA00090"/>
<protein>
    <submittedName>
        <fullName evidence="1">Uncharacterized protein</fullName>
    </submittedName>
</protein>
<reference evidence="1 2" key="1">
    <citation type="submission" date="2014-11" db="EMBL/GenBank/DDBJ databases">
        <title>A Rickettsiales Symbiont of Amoebae With Ancient Features.</title>
        <authorList>
            <person name="Schulz F."/>
            <person name="Martijn J."/>
            <person name="Wascher F."/>
            <person name="Kostanjsek R."/>
            <person name="Ettema T.J."/>
            <person name="Horn M."/>
        </authorList>
    </citation>
    <scope>NUCLEOTIDE SEQUENCE [LARGE SCALE GENOMIC DNA]</scope>
    <source>
        <strain evidence="1 2">UWC36</strain>
    </source>
</reference>
<dbReference type="EMBL" id="JSWE01000077">
    <property type="protein sequence ID" value="KIE05745.1"/>
    <property type="molecule type" value="Genomic_DNA"/>
</dbReference>
<sequence>MKNKDLTGNRVTRLSFILQEAKVNGAQLSDELNILNTFINQILNKNKISSYLDIVRLIVKYFNGILARSLGYLLEDFNKDSWI</sequence>
<comment type="caution">
    <text evidence="1">The sequence shown here is derived from an EMBL/GenBank/DDBJ whole genome shotgun (WGS) entry which is preliminary data.</text>
</comment>
<dbReference type="AlphaFoldDB" id="A0A0C1R0B5"/>
<accession>A0A0C1R0B5</accession>
<keyword evidence="2" id="KW-1185">Reference proteome</keyword>
<evidence type="ECO:0000313" key="2">
    <source>
        <dbReference type="Proteomes" id="UP000031258"/>
    </source>
</evidence>
<evidence type="ECO:0000313" key="1">
    <source>
        <dbReference type="EMBL" id="KIE05745.1"/>
    </source>
</evidence>
<dbReference type="Proteomes" id="UP000031258">
    <property type="component" value="Unassembled WGS sequence"/>
</dbReference>
<dbReference type="RefSeq" id="WP_039455521.1">
    <property type="nucleotide sequence ID" value="NZ_JSWE01000077.1"/>
</dbReference>
<organism evidence="1 2">
    <name type="scientific">Candidatus Jidaibacter acanthamoebae</name>
    <dbReference type="NCBI Taxonomy" id="86105"/>
    <lineage>
        <taxon>Bacteria</taxon>
        <taxon>Pseudomonadati</taxon>
        <taxon>Pseudomonadota</taxon>
        <taxon>Alphaproteobacteria</taxon>
        <taxon>Rickettsiales</taxon>
        <taxon>Candidatus Midichloriaceae</taxon>
        <taxon>Candidatus Jidaibacter</taxon>
    </lineage>
</organism>
<gene>
    <name evidence="1" type="ORF">NF27_DA00090</name>
</gene>